<keyword evidence="2 6" id="KW-0812">Transmembrane</keyword>
<evidence type="ECO:0000256" key="5">
    <source>
        <dbReference type="SAM" id="MobiDB-lite"/>
    </source>
</evidence>
<comment type="caution">
    <text evidence="8">The sequence shown here is derived from an EMBL/GenBank/DDBJ whole genome shotgun (WGS) entry which is preliminary data.</text>
</comment>
<feature type="transmembrane region" description="Helical" evidence="6">
    <location>
        <begin position="116"/>
        <end position="135"/>
    </location>
</feature>
<dbReference type="GO" id="GO:0033617">
    <property type="term" value="P:mitochondrial respiratory chain complex IV assembly"/>
    <property type="evidence" value="ECO:0007669"/>
    <property type="project" value="TreeGrafter"/>
</dbReference>
<sequence>MKILTKEEEAAHYNATIKGGLFGGLMGLGIGTAGVMAASRRYPGFRSLTVPFRVFLAVSTGTFSTIIAADRASRGYEQARNPDRDYTDQSLSLEQQYEASKPFSERAKDWGEKNRYSIVFGSWVASMGIALGIVQRNPYLSGQQKLVQARVYAQGLTVAVLLASFMLETNDKSKGKGRWETIKVLDPNDPTHKHYIEQRIHHERYAGEDQWKDMVEAEERKMKEREAAVREQEAKDEKAGKKVSKKSIEELEKPAKGVHAP</sequence>
<dbReference type="OrthoDB" id="1915122at2759"/>
<dbReference type="EMBL" id="SNSC02000011">
    <property type="protein sequence ID" value="TID20049.1"/>
    <property type="molecule type" value="Genomic_DNA"/>
</dbReference>
<dbReference type="Pfam" id="PF04588">
    <property type="entry name" value="HIG_1_N"/>
    <property type="match status" value="1"/>
</dbReference>
<keyword evidence="4 6" id="KW-0472">Membrane</keyword>
<evidence type="ECO:0000256" key="4">
    <source>
        <dbReference type="ARBA" id="ARBA00023136"/>
    </source>
</evidence>
<gene>
    <name evidence="8" type="ORF">E6O75_ATG07509</name>
</gene>
<feature type="transmembrane region" description="Helical" evidence="6">
    <location>
        <begin position="21"/>
        <end position="38"/>
    </location>
</feature>
<dbReference type="InterPro" id="IPR040153">
    <property type="entry name" value="Rcf2"/>
</dbReference>
<proteinExistence type="predicted"/>
<evidence type="ECO:0000313" key="9">
    <source>
        <dbReference type="Proteomes" id="UP000298493"/>
    </source>
</evidence>
<dbReference type="STRING" id="86259.A0A4Z1NXZ1"/>
<evidence type="ECO:0000313" key="8">
    <source>
        <dbReference type="EMBL" id="TID20049.1"/>
    </source>
</evidence>
<evidence type="ECO:0000256" key="1">
    <source>
        <dbReference type="ARBA" id="ARBA00004173"/>
    </source>
</evidence>
<evidence type="ECO:0000259" key="7">
    <source>
        <dbReference type="PROSITE" id="PS51503"/>
    </source>
</evidence>
<dbReference type="AlphaFoldDB" id="A0A4Z1NXZ1"/>
<keyword evidence="9" id="KW-1185">Reference proteome</keyword>
<reference evidence="8 9" key="1">
    <citation type="submission" date="2019-04" db="EMBL/GenBank/DDBJ databases">
        <title>High contiguity whole genome sequence and gene annotation resource for two Venturia nashicola isolates.</title>
        <authorList>
            <person name="Prokchorchik M."/>
            <person name="Won K."/>
            <person name="Lee Y."/>
            <person name="Choi E.D."/>
            <person name="Segonzac C."/>
            <person name="Sohn K.H."/>
        </authorList>
    </citation>
    <scope>NUCLEOTIDE SEQUENCE [LARGE SCALE GENOMIC DNA]</scope>
    <source>
        <strain evidence="8 9">PRI2</strain>
    </source>
</reference>
<evidence type="ECO:0000256" key="6">
    <source>
        <dbReference type="SAM" id="Phobius"/>
    </source>
</evidence>
<dbReference type="PANTHER" id="PTHR28018:SF3">
    <property type="entry name" value="RESPIRATORY SUPERCOMPLEX FACTOR 2, MITOCHONDRIAL"/>
    <property type="match status" value="1"/>
</dbReference>
<accession>A0A4Z1NXZ1</accession>
<dbReference type="Proteomes" id="UP000298493">
    <property type="component" value="Unassembled WGS sequence"/>
</dbReference>
<feature type="compositionally biased region" description="Basic and acidic residues" evidence="5">
    <location>
        <begin position="217"/>
        <end position="255"/>
    </location>
</feature>
<organism evidence="8 9">
    <name type="scientific">Venturia nashicola</name>
    <dbReference type="NCBI Taxonomy" id="86259"/>
    <lineage>
        <taxon>Eukaryota</taxon>
        <taxon>Fungi</taxon>
        <taxon>Dikarya</taxon>
        <taxon>Ascomycota</taxon>
        <taxon>Pezizomycotina</taxon>
        <taxon>Dothideomycetes</taxon>
        <taxon>Pleosporomycetidae</taxon>
        <taxon>Venturiales</taxon>
        <taxon>Venturiaceae</taxon>
        <taxon>Venturia</taxon>
    </lineage>
</organism>
<feature type="transmembrane region" description="Helical" evidence="6">
    <location>
        <begin position="50"/>
        <end position="69"/>
    </location>
</feature>
<comment type="subcellular location">
    <subcellularLocation>
        <location evidence="1">Mitochondrion</location>
    </subcellularLocation>
</comment>
<name>A0A4Z1NXZ1_9PEZI</name>
<dbReference type="PANTHER" id="PTHR28018">
    <property type="entry name" value="RESPIRATORY SUPERCOMPLEX FACTOR 2, MITOCHONDRIAL"/>
    <property type="match status" value="1"/>
</dbReference>
<feature type="domain" description="HIG1" evidence="7">
    <location>
        <begin position="88"/>
        <end position="179"/>
    </location>
</feature>
<evidence type="ECO:0000256" key="2">
    <source>
        <dbReference type="ARBA" id="ARBA00022692"/>
    </source>
</evidence>
<feature type="transmembrane region" description="Helical" evidence="6">
    <location>
        <begin position="147"/>
        <end position="167"/>
    </location>
</feature>
<dbReference type="GO" id="GO:0005739">
    <property type="term" value="C:mitochondrion"/>
    <property type="evidence" value="ECO:0007669"/>
    <property type="project" value="UniProtKB-SubCell"/>
</dbReference>
<protein>
    <recommendedName>
        <fullName evidence="7">HIG1 domain-containing protein</fullName>
    </recommendedName>
</protein>
<evidence type="ECO:0000256" key="3">
    <source>
        <dbReference type="ARBA" id="ARBA00022989"/>
    </source>
</evidence>
<dbReference type="PROSITE" id="PS51503">
    <property type="entry name" value="HIG1"/>
    <property type="match status" value="1"/>
</dbReference>
<dbReference type="InterPro" id="IPR007667">
    <property type="entry name" value="Hypoxia_induced_domain"/>
</dbReference>
<feature type="region of interest" description="Disordered" evidence="5">
    <location>
        <begin position="217"/>
        <end position="261"/>
    </location>
</feature>
<keyword evidence="3 6" id="KW-1133">Transmembrane helix</keyword>